<feature type="compositionally biased region" description="Polar residues" evidence="3">
    <location>
        <begin position="1077"/>
        <end position="1095"/>
    </location>
</feature>
<name>A0A7D5UXS8_9HYPO</name>
<dbReference type="Proteomes" id="UP000510686">
    <property type="component" value="Chromosome 3"/>
</dbReference>
<feature type="compositionally biased region" description="Acidic residues" evidence="3">
    <location>
        <begin position="1181"/>
        <end position="1191"/>
    </location>
</feature>
<reference evidence="4 5" key="1">
    <citation type="submission" date="2020-07" db="EMBL/GenBank/DDBJ databases">
        <title>Telomere length de novo assembly of all 7 chromosomes of the fungus, Metarhizium brunneum, using a novel assembly pipeline.</title>
        <authorList>
            <person name="Saud z."/>
            <person name="Kortsinoglou A."/>
            <person name="Kouvelis V.N."/>
            <person name="Butt T.M."/>
        </authorList>
    </citation>
    <scope>NUCLEOTIDE SEQUENCE [LARGE SCALE GENOMIC DNA]</scope>
    <source>
        <strain evidence="4 5">4556</strain>
    </source>
</reference>
<dbReference type="PANTHER" id="PTHR32083">
    <property type="entry name" value="CILIA AND FLAGELLA-ASSOCIATED PROTEIN 58-RELATED"/>
    <property type="match status" value="1"/>
</dbReference>
<feature type="region of interest" description="Disordered" evidence="3">
    <location>
        <begin position="943"/>
        <end position="970"/>
    </location>
</feature>
<proteinExistence type="predicted"/>
<organism evidence="4 5">
    <name type="scientific">Metarhizium brunneum</name>
    <dbReference type="NCBI Taxonomy" id="500148"/>
    <lineage>
        <taxon>Eukaryota</taxon>
        <taxon>Fungi</taxon>
        <taxon>Dikarya</taxon>
        <taxon>Ascomycota</taxon>
        <taxon>Pezizomycotina</taxon>
        <taxon>Sordariomycetes</taxon>
        <taxon>Hypocreomycetidae</taxon>
        <taxon>Hypocreales</taxon>
        <taxon>Clavicipitaceae</taxon>
        <taxon>Metarhizium</taxon>
    </lineage>
</organism>
<feature type="region of interest" description="Disordered" evidence="3">
    <location>
        <begin position="1525"/>
        <end position="1550"/>
    </location>
</feature>
<feature type="region of interest" description="Disordered" evidence="3">
    <location>
        <begin position="56"/>
        <end position="206"/>
    </location>
</feature>
<feature type="region of interest" description="Disordered" evidence="3">
    <location>
        <begin position="434"/>
        <end position="458"/>
    </location>
</feature>
<dbReference type="RefSeq" id="XP_014544579.2">
    <property type="nucleotide sequence ID" value="XM_014689093.2"/>
</dbReference>
<feature type="compositionally biased region" description="Basic and acidic residues" evidence="3">
    <location>
        <begin position="228"/>
        <end position="241"/>
    </location>
</feature>
<keyword evidence="1 2" id="KW-0175">Coiled coil</keyword>
<feature type="region of interest" description="Disordered" evidence="3">
    <location>
        <begin position="341"/>
        <end position="410"/>
    </location>
</feature>
<feature type="region of interest" description="Disordered" evidence="3">
    <location>
        <begin position="790"/>
        <end position="811"/>
    </location>
</feature>
<protein>
    <recommendedName>
        <fullName evidence="6">Myosin class II heavy chain</fullName>
    </recommendedName>
</protein>
<feature type="region of interest" description="Disordered" evidence="3">
    <location>
        <begin position="1342"/>
        <end position="1382"/>
    </location>
</feature>
<sequence length="2338" mass="257663">METPCGAVHFPKRGGGHNIESGHMSFVDPYFGARVVKQDISGTAVIGRALVKTSPLISSTTPAPGASAQDGTGESRSRHPSPSSPALSTASTADGEEEDIESSPALPPLPAPKLPSRVAQLLRTPPPESGEENSSFGTASWGSPYPRTDHNLRRQSFSSEPSDDSPIHHLNIETPFLRPQPGENPDDQQPQTTISAAAAVLANRARRQHRGLTEDWIRTHTTGVVNAEPRHWFSDGSDSEHSSLSGSQLAWFDDSDPRTPRVIRKPKSASRKSSASHTRRRSSVETLKPKELPQIAAGGVDSSMSDVELQQTLHEVDLTRDVASPIEPRTDVAMVDVFEKSKTSNAQNMNGELETPITPTKSKEKPLPKEPMTTPRIKKKVPWKGKNIMVLVPRDDQRGHAGGAPMPLRPEEVEKMFSSWRELGYSVDGFDLLVEGYQPPGTDDSQSRQDWPTDNDMARERSERIYKVLLPDLNAWKNYVDELQEAKLRALGVSFAEEEPPEPSISPPTTNPSRQASVQYPSLPFSPPIPTSSASSNHGLPSYPFPAQFLPASASPGLPSGASPVSFAPGKFNPRQSISLPTGNSPFQLAQSHGWSNPAGILQGLNRTDSPLASLSGILSPQSPYGLDGLQQSASPGFNLHQRHQSLQYFPQQMGSIASPRLQDVREDEEEDFSKSPSKTPEPTMHNGDNLQAEIEDAEYHLEEQLRNQLEHEDYNPQSMVTKPFAAMHSRDQSSQGLTVAERFANEPGKAMELHHPRPHSRGHSLTQTFFQEQVDEHGLGKLGSLKELPETHKDEDEAQEIETNPSNLGTPVQDFDFAAAFGQHQKTFSTVSNPWQDHESGASSTRRSSHGSKPSLSKLNVQAPEFKFNPASTFTPGAMYNFSGGFQPATFQAGVSTAIPQSLEPTKPVPQFGASKMHASAPSFSPGQGVFSFSTSGPKFRPDAPSFTPFQPLATSPTGGRGHAARQDSIFGNITIPAEDIVRPAKKSKAIPIIRPSSKSSAQSPSAEEDDQLRDGPDGRLADESRVKRAKSAAPDGDMLPAFAEQPEEQEEDIQPGHADEVRDDRSIAEEGSIDGEQTQPGDTSLSSIVTSDQVDTKATTAAPSVTSPAEETTRSLSHSGVDPKVVTPELPSSGLFENKTQDSEDQKFLPATATPFIPVAPPAAQFPSPGSSDKKEDSAQEEPAQEEATAESTPQASRARLTPKPRGLAASRFAKPQSPDVVEQPDVLQSIENEPVTLSMPEPATVPNAFQTRPLVDISEDREPTFEEIDAVMQQMETDPSMGVNKLLESSNWQSQPPNAQICGPVEALQPSIDEFSRDGTSLTPRQFNVIPDATPMLSTELEDPFVDPPISSRSPDSANDPDDAEIASEPASDWEGAFTGDEHDKLENRAQFFDGRVNEVVGTLLASRLEPLEKTLSSIQEALTLQHRRNQSTRREIRSMSAEMQESDADDEDEEPAPQRSISPRRDRRMEHIRLAVTEAFAAQQRNQPIVSAVEREAPVNDDSAILKALEEMKEHFTASLKTASVPDEEKESEARGRELLTPGPDEQAQNKINELQAMMMDLAERLSNEQRKTEKEIAERRAAEDAGAELNRKLQAAETRVEVEIINRSVFDQRVADLEERLRHQEDKTEEEVKTRRAAEDRLAEVQRLLRISSEEEGRLRDLLDEKDARIKSLEQTGGKNAMRMTVLEAAQTNSTKSQTEMTNKFNALDADLKAVRQDNHHWRLEAERADESARRTAGELAHTLNENKHLQKSLHTLTSQLEENERLRESWRSKFLSLQEDMGKAAREVAEENARHIKRDQAMCARQEVLEARLQAEAKTRERLEIEMERLQENERSGMRAVNECKRLEGLLGELRTENHKLQQAASRYQREFEEARESGASEVKRTRMSLQTEIDAANNQVNVIREELEEQNSKLRTELDNVKLEADTAKAQNEMLLEEAQSTKAAELEAAERKYQNEIEDMQARYERQVNNTTEDASRTEQQLLERLSLSSSKIEHLQDRIMHLEDKLEIAKEAAAAAAQAAKTAGTESGAAAVVSRPQQAPKSLELPEKISPQALRESIMVLQEQLQAREQRIEELEQSLSKSDPDAAAKISKRDDEISWLRELLAVRHSDLQDIISALSGDHYDRDTIKDAAIRLRANLQMEEQERERALNGGSAISLPNIAQSIQAATPRVAQTIGPIAAAWGNWRKSSQPSFRTISGVLSSPVSGSNSTPSKSRGGPASQSSLLSGLLTPPASGLRQAPTSDNRPQPTAFSSTGRRYTLQGSSSVDRDRRESNSSRRSEKTPAAPNTPPRHQERVEQPRTPPMMRQSGYDSDAQPGDFDDHDFFEED</sequence>
<evidence type="ECO:0000256" key="1">
    <source>
        <dbReference type="ARBA" id="ARBA00023054"/>
    </source>
</evidence>
<gene>
    <name evidence="4" type="ORF">G6M90_00g060100</name>
</gene>
<feature type="region of interest" description="Disordered" evidence="3">
    <location>
        <begin position="1429"/>
        <end position="1472"/>
    </location>
</feature>
<feature type="region of interest" description="Disordered" evidence="3">
    <location>
        <begin position="497"/>
        <end position="538"/>
    </location>
</feature>
<feature type="region of interest" description="Disordered" evidence="3">
    <location>
        <begin position="228"/>
        <end position="300"/>
    </location>
</feature>
<feature type="compositionally biased region" description="Low complexity" evidence="3">
    <location>
        <begin position="997"/>
        <end position="1007"/>
    </location>
</feature>
<feature type="compositionally biased region" description="Basic and acidic residues" evidence="3">
    <location>
        <begin position="2276"/>
        <end position="2291"/>
    </location>
</feature>
<feature type="coiled-coil region" evidence="2">
    <location>
        <begin position="1812"/>
        <end position="2028"/>
    </location>
</feature>
<evidence type="ECO:0000256" key="3">
    <source>
        <dbReference type="SAM" id="MobiDB-lite"/>
    </source>
</evidence>
<evidence type="ECO:0000256" key="2">
    <source>
        <dbReference type="SAM" id="Coils"/>
    </source>
</evidence>
<feature type="compositionally biased region" description="Polar residues" evidence="3">
    <location>
        <begin position="132"/>
        <end position="141"/>
    </location>
</feature>
<feature type="compositionally biased region" description="Polar residues" evidence="3">
    <location>
        <begin position="802"/>
        <end position="811"/>
    </location>
</feature>
<accession>A0A7D5UXS8</accession>
<feature type="compositionally biased region" description="Low complexity" evidence="3">
    <location>
        <begin position="1098"/>
        <end position="1111"/>
    </location>
</feature>
<evidence type="ECO:0000313" key="4">
    <source>
        <dbReference type="EMBL" id="QLI68999.1"/>
    </source>
</evidence>
<feature type="compositionally biased region" description="Basic and acidic residues" evidence="3">
    <location>
        <begin position="1059"/>
        <end position="1070"/>
    </location>
</feature>
<feature type="region of interest" description="Disordered" evidence="3">
    <location>
        <begin position="2206"/>
        <end position="2338"/>
    </location>
</feature>
<dbReference type="EMBL" id="CP058934">
    <property type="protein sequence ID" value="QLI68999.1"/>
    <property type="molecule type" value="Genomic_DNA"/>
</dbReference>
<feature type="region of interest" description="Disordered" evidence="3">
    <location>
        <begin position="829"/>
        <end position="858"/>
    </location>
</feature>
<feature type="region of interest" description="Disordered" evidence="3">
    <location>
        <begin position="558"/>
        <end position="579"/>
    </location>
</feature>
<feature type="compositionally biased region" description="Basic residues" evidence="3">
    <location>
        <begin position="261"/>
        <end position="270"/>
    </location>
</feature>
<feature type="compositionally biased region" description="Basic and acidic residues" evidence="3">
    <location>
        <begin position="1014"/>
        <end position="1028"/>
    </location>
</feature>
<evidence type="ECO:0000313" key="5">
    <source>
        <dbReference type="Proteomes" id="UP000510686"/>
    </source>
</evidence>
<evidence type="ECO:0008006" key="6">
    <source>
        <dbReference type="Google" id="ProtNLM"/>
    </source>
</evidence>
<feature type="region of interest" description="Disordered" evidence="3">
    <location>
        <begin position="988"/>
        <end position="1228"/>
    </location>
</feature>
<feature type="compositionally biased region" description="Acidic residues" evidence="3">
    <location>
        <begin position="1448"/>
        <end position="1459"/>
    </location>
</feature>
<dbReference type="GO" id="GO:0005856">
    <property type="term" value="C:cytoskeleton"/>
    <property type="evidence" value="ECO:0007669"/>
    <property type="project" value="TreeGrafter"/>
</dbReference>
<feature type="compositionally biased region" description="Polar residues" evidence="3">
    <location>
        <begin position="2249"/>
        <end position="2272"/>
    </location>
</feature>
<dbReference type="PANTHER" id="PTHR32083:SF0">
    <property type="entry name" value="CILIA AND FLAGELLA-ASSOCIATED PROTEIN 58"/>
    <property type="match status" value="1"/>
</dbReference>
<dbReference type="OrthoDB" id="1293114at2759"/>
<dbReference type="KEGG" id="mbrn:26242991"/>
<keyword evidence="5" id="KW-1185">Reference proteome</keyword>
<feature type="compositionally biased region" description="Low complexity" evidence="3">
    <location>
        <begin position="2207"/>
        <end position="2224"/>
    </location>
</feature>
<feature type="region of interest" description="Disordered" evidence="3">
    <location>
        <begin position="661"/>
        <end position="687"/>
    </location>
</feature>
<dbReference type="GeneID" id="26242991"/>
<feature type="compositionally biased region" description="Acidic residues" evidence="3">
    <location>
        <begin position="2328"/>
        <end position="2338"/>
    </location>
</feature>
<feature type="compositionally biased region" description="Low complexity" evidence="3">
    <location>
        <begin position="80"/>
        <end position="93"/>
    </location>
</feature>